<accession>A0A875S0A0</accession>
<dbReference type="OrthoDB" id="5308060at2759"/>
<dbReference type="EMBL" id="CP064812">
    <property type="protein sequence ID" value="QPG74333.1"/>
    <property type="molecule type" value="Genomic_DNA"/>
</dbReference>
<proteinExistence type="predicted"/>
<dbReference type="Pfam" id="PF08643">
    <property type="entry name" value="DUF1776"/>
    <property type="match status" value="1"/>
</dbReference>
<dbReference type="KEGG" id="bnn:FOA43_001660"/>
<organism evidence="1 2">
    <name type="scientific">Eeniella nana</name>
    <name type="common">Yeast</name>
    <name type="synonym">Brettanomyces nanus</name>
    <dbReference type="NCBI Taxonomy" id="13502"/>
    <lineage>
        <taxon>Eukaryota</taxon>
        <taxon>Fungi</taxon>
        <taxon>Dikarya</taxon>
        <taxon>Ascomycota</taxon>
        <taxon>Saccharomycotina</taxon>
        <taxon>Pichiomycetes</taxon>
        <taxon>Pichiales</taxon>
        <taxon>Pichiaceae</taxon>
        <taxon>Brettanomyces</taxon>
    </lineage>
</organism>
<dbReference type="InterPro" id="IPR013952">
    <property type="entry name" value="DUF1776_fun"/>
</dbReference>
<dbReference type="Proteomes" id="UP000662931">
    <property type="component" value="Chromosome 1"/>
</dbReference>
<sequence length="400" mass="46380">MPDFADKTFDAANTVYQSTYSTFVFLFDHVKENTQTVMDFTVDNAHKLQDRSKEMWNNTVSDSPQYSSESSLRSKLISKVSNNINTIGLYGGAPLSLFIGYELYRAIYPYRRRAQKLPTGRRFEVILVVGHPESNFVKKLIHDLNARGYIVFVVVSDERQLRIVEEEKDDDIKPLIVDYESSSTVKASLLKLAKYLDTPIDNTYYHLRGCIFIPDYFRMPKISRMDQLSGREFKRVMDEQIFSLNMLLSNGLNVFLRESNNRRKSVQECNNVKIGGGYSKLIFVNFVMYAKNETRTLLLRLACSLNQTFFDELHRELAPGLIESFSRSIFGIDRDSSKIDISMISIKYEKDTESHLIGDSLIDNFKGSTKNKRLSSKDVHYKIYDLLNSNWLKRDYHIHN</sequence>
<evidence type="ECO:0000313" key="2">
    <source>
        <dbReference type="Proteomes" id="UP000662931"/>
    </source>
</evidence>
<name>A0A875S0A0_EENNA</name>
<reference evidence="1" key="1">
    <citation type="submission" date="2020-10" db="EMBL/GenBank/DDBJ databases">
        <authorList>
            <person name="Roach M.J.R."/>
        </authorList>
    </citation>
    <scope>NUCLEOTIDE SEQUENCE</scope>
    <source>
        <strain evidence="1">CBS 1945</strain>
    </source>
</reference>
<dbReference type="GeneID" id="62195061"/>
<dbReference type="AlphaFoldDB" id="A0A875S0A0"/>
<protein>
    <submittedName>
        <fullName evidence="1">Uncharacterized protein</fullName>
    </submittedName>
</protein>
<keyword evidence="2" id="KW-1185">Reference proteome</keyword>
<gene>
    <name evidence="1" type="ORF">FOA43_001660</name>
</gene>
<evidence type="ECO:0000313" key="1">
    <source>
        <dbReference type="EMBL" id="QPG74333.1"/>
    </source>
</evidence>
<dbReference type="RefSeq" id="XP_038777898.1">
    <property type="nucleotide sequence ID" value="XM_038921970.1"/>
</dbReference>